<proteinExistence type="predicted"/>
<sequence length="245" mass="27967">MMYLVYIRGPLLNFLLLESWIRVSYGDITLRTMDAKAFFTIECMSHVDITIRFCDKLNHTHIIAECDAEMDFCFLVDKSFAKHYAVFYTGEGAILNVLMDTEETLGKYTVCETYNSGHCESMEIMALATNSSYNRSDQMTSMNLIELLEKVQNCANVCNTSQSVVDSMRTVLQATIYILVLTTLHVAITVCVPDAYKASLLRLFRRMVKKSDRYKKDGNRFDLVKKLNANAEQNGEEEGNFRAVD</sequence>
<protein>
    <submittedName>
        <fullName evidence="2">Uncharacterized protein</fullName>
    </submittedName>
</protein>
<accession>A0A9D4H2P6</accession>
<keyword evidence="1" id="KW-0732">Signal</keyword>
<name>A0A9D4H2P6_DREPO</name>
<dbReference type="Proteomes" id="UP000828390">
    <property type="component" value="Unassembled WGS sequence"/>
</dbReference>
<reference evidence="2" key="1">
    <citation type="journal article" date="2019" name="bioRxiv">
        <title>The Genome of the Zebra Mussel, Dreissena polymorpha: A Resource for Invasive Species Research.</title>
        <authorList>
            <person name="McCartney M.A."/>
            <person name="Auch B."/>
            <person name="Kono T."/>
            <person name="Mallez S."/>
            <person name="Zhang Y."/>
            <person name="Obille A."/>
            <person name="Becker A."/>
            <person name="Abrahante J.E."/>
            <person name="Garbe J."/>
            <person name="Badalamenti J.P."/>
            <person name="Herman A."/>
            <person name="Mangelson H."/>
            <person name="Liachko I."/>
            <person name="Sullivan S."/>
            <person name="Sone E.D."/>
            <person name="Koren S."/>
            <person name="Silverstein K.A.T."/>
            <person name="Beckman K.B."/>
            <person name="Gohl D.M."/>
        </authorList>
    </citation>
    <scope>NUCLEOTIDE SEQUENCE</scope>
    <source>
        <strain evidence="2">Duluth1</strain>
        <tissue evidence="2">Whole animal</tissue>
    </source>
</reference>
<organism evidence="2 3">
    <name type="scientific">Dreissena polymorpha</name>
    <name type="common">Zebra mussel</name>
    <name type="synonym">Mytilus polymorpha</name>
    <dbReference type="NCBI Taxonomy" id="45954"/>
    <lineage>
        <taxon>Eukaryota</taxon>
        <taxon>Metazoa</taxon>
        <taxon>Spiralia</taxon>
        <taxon>Lophotrochozoa</taxon>
        <taxon>Mollusca</taxon>
        <taxon>Bivalvia</taxon>
        <taxon>Autobranchia</taxon>
        <taxon>Heteroconchia</taxon>
        <taxon>Euheterodonta</taxon>
        <taxon>Imparidentia</taxon>
        <taxon>Neoheterodontei</taxon>
        <taxon>Myida</taxon>
        <taxon>Dreissenoidea</taxon>
        <taxon>Dreissenidae</taxon>
        <taxon>Dreissena</taxon>
    </lineage>
</organism>
<evidence type="ECO:0000313" key="2">
    <source>
        <dbReference type="EMBL" id="KAH3824267.1"/>
    </source>
</evidence>
<dbReference type="AlphaFoldDB" id="A0A9D4H2P6"/>
<comment type="caution">
    <text evidence="2">The sequence shown here is derived from an EMBL/GenBank/DDBJ whole genome shotgun (WGS) entry which is preliminary data.</text>
</comment>
<feature type="chain" id="PRO_5039071790" evidence="1">
    <location>
        <begin position="27"/>
        <end position="245"/>
    </location>
</feature>
<keyword evidence="3" id="KW-1185">Reference proteome</keyword>
<gene>
    <name evidence="2" type="ORF">DPMN_126100</name>
</gene>
<reference evidence="2" key="2">
    <citation type="submission" date="2020-11" db="EMBL/GenBank/DDBJ databases">
        <authorList>
            <person name="McCartney M.A."/>
            <person name="Auch B."/>
            <person name="Kono T."/>
            <person name="Mallez S."/>
            <person name="Becker A."/>
            <person name="Gohl D.M."/>
            <person name="Silverstein K.A.T."/>
            <person name="Koren S."/>
            <person name="Bechman K.B."/>
            <person name="Herman A."/>
            <person name="Abrahante J.E."/>
            <person name="Garbe J."/>
        </authorList>
    </citation>
    <scope>NUCLEOTIDE SEQUENCE</scope>
    <source>
        <strain evidence="2">Duluth1</strain>
        <tissue evidence="2">Whole animal</tissue>
    </source>
</reference>
<dbReference type="EMBL" id="JAIWYP010000005">
    <property type="protein sequence ID" value="KAH3824267.1"/>
    <property type="molecule type" value="Genomic_DNA"/>
</dbReference>
<feature type="signal peptide" evidence="1">
    <location>
        <begin position="1"/>
        <end position="26"/>
    </location>
</feature>
<evidence type="ECO:0000313" key="3">
    <source>
        <dbReference type="Proteomes" id="UP000828390"/>
    </source>
</evidence>
<evidence type="ECO:0000256" key="1">
    <source>
        <dbReference type="SAM" id="SignalP"/>
    </source>
</evidence>